<dbReference type="GO" id="GO:0008270">
    <property type="term" value="F:zinc ion binding"/>
    <property type="evidence" value="ECO:0007669"/>
    <property type="project" value="UniProtKB-KW"/>
</dbReference>
<evidence type="ECO:0000256" key="7">
    <source>
        <dbReference type="ARBA" id="ARBA00022833"/>
    </source>
</evidence>
<evidence type="ECO:0000256" key="1">
    <source>
        <dbReference type="ARBA" id="ARBA00000900"/>
    </source>
</evidence>
<sequence>MHHLSVHHSPIADPTFVAFSATTEVNFFKSSIPRTVGSSYWCYRCNRFVRVTIGVEETWRCPDCGSGFIEEIRTRTHSPFHRFPSPLMYADDESIPVRARSQPIDLQSAISKSFVLFWP</sequence>
<dbReference type="InterPro" id="IPR018527">
    <property type="entry name" value="Rubredoxin_Fe_BS"/>
</dbReference>
<dbReference type="EC" id="2.3.2.27" evidence="2"/>
<gene>
    <name evidence="10" type="ORF">QN277_026467</name>
</gene>
<proteinExistence type="predicted"/>
<dbReference type="InterPro" id="IPR013087">
    <property type="entry name" value="Znf_C2H2_type"/>
</dbReference>
<evidence type="ECO:0000313" key="11">
    <source>
        <dbReference type="Proteomes" id="UP001293593"/>
    </source>
</evidence>
<evidence type="ECO:0000259" key="9">
    <source>
        <dbReference type="PROSITE" id="PS50157"/>
    </source>
</evidence>
<dbReference type="Proteomes" id="UP001293593">
    <property type="component" value="Unassembled WGS sequence"/>
</dbReference>
<accession>A0AAE1J7Z8</accession>
<comment type="caution">
    <text evidence="10">The sequence shown here is derived from an EMBL/GenBank/DDBJ whole genome shotgun (WGS) entry which is preliminary data.</text>
</comment>
<dbReference type="EMBL" id="JAWXYG010000008">
    <property type="protein sequence ID" value="KAK4265410.1"/>
    <property type="molecule type" value="Genomic_DNA"/>
</dbReference>
<organism evidence="10 11">
    <name type="scientific">Acacia crassicarpa</name>
    <name type="common">northern wattle</name>
    <dbReference type="NCBI Taxonomy" id="499986"/>
    <lineage>
        <taxon>Eukaryota</taxon>
        <taxon>Viridiplantae</taxon>
        <taxon>Streptophyta</taxon>
        <taxon>Embryophyta</taxon>
        <taxon>Tracheophyta</taxon>
        <taxon>Spermatophyta</taxon>
        <taxon>Magnoliopsida</taxon>
        <taxon>eudicotyledons</taxon>
        <taxon>Gunneridae</taxon>
        <taxon>Pentapetalae</taxon>
        <taxon>rosids</taxon>
        <taxon>fabids</taxon>
        <taxon>Fabales</taxon>
        <taxon>Fabaceae</taxon>
        <taxon>Caesalpinioideae</taxon>
        <taxon>mimosoid clade</taxon>
        <taxon>Acacieae</taxon>
        <taxon>Acacia</taxon>
    </lineage>
</organism>
<reference evidence="10" key="1">
    <citation type="submission" date="2023-10" db="EMBL/GenBank/DDBJ databases">
        <title>Chromosome-level genome of the transformable northern wattle, Acacia crassicarpa.</title>
        <authorList>
            <person name="Massaro I."/>
            <person name="Sinha N.R."/>
            <person name="Poethig S."/>
            <person name="Leichty A.R."/>
        </authorList>
    </citation>
    <scope>NUCLEOTIDE SEQUENCE</scope>
    <source>
        <strain evidence="10">Acra3RX</strain>
        <tissue evidence="10">Leaf</tissue>
    </source>
</reference>
<name>A0AAE1J7Z8_9FABA</name>
<keyword evidence="6" id="KW-0833">Ubl conjugation pathway</keyword>
<dbReference type="PROSITE" id="PS00028">
    <property type="entry name" value="ZINC_FINGER_C2H2_1"/>
    <property type="match status" value="1"/>
</dbReference>
<keyword evidence="4" id="KW-0479">Metal-binding</keyword>
<dbReference type="InterPro" id="IPR039525">
    <property type="entry name" value="RNF126-like_zinc-ribbon"/>
</dbReference>
<keyword evidence="11" id="KW-1185">Reference proteome</keyword>
<keyword evidence="3" id="KW-0808">Transferase</keyword>
<evidence type="ECO:0000313" key="10">
    <source>
        <dbReference type="EMBL" id="KAK4265410.1"/>
    </source>
</evidence>
<protein>
    <recommendedName>
        <fullName evidence="2">RING-type E3 ubiquitin transferase</fullName>
        <ecNumber evidence="2">2.3.2.27</ecNumber>
    </recommendedName>
</protein>
<evidence type="ECO:0000256" key="2">
    <source>
        <dbReference type="ARBA" id="ARBA00012483"/>
    </source>
</evidence>
<evidence type="ECO:0000256" key="5">
    <source>
        <dbReference type="ARBA" id="ARBA00022771"/>
    </source>
</evidence>
<dbReference type="PROSITE" id="PS00202">
    <property type="entry name" value="RUBREDOXIN"/>
    <property type="match status" value="1"/>
</dbReference>
<evidence type="ECO:0000256" key="3">
    <source>
        <dbReference type="ARBA" id="ARBA00022679"/>
    </source>
</evidence>
<dbReference type="Pfam" id="PF14369">
    <property type="entry name" value="Zn_ribbon_19"/>
    <property type="match status" value="1"/>
</dbReference>
<dbReference type="GO" id="GO:0061630">
    <property type="term" value="F:ubiquitin protein ligase activity"/>
    <property type="evidence" value="ECO:0007669"/>
    <property type="project" value="UniProtKB-EC"/>
</dbReference>
<evidence type="ECO:0000256" key="4">
    <source>
        <dbReference type="ARBA" id="ARBA00022723"/>
    </source>
</evidence>
<feature type="domain" description="C2H2-type" evidence="9">
    <location>
        <begin position="59"/>
        <end position="86"/>
    </location>
</feature>
<dbReference type="InterPro" id="IPR029040">
    <property type="entry name" value="RPABC4/Spt4"/>
</dbReference>
<dbReference type="AlphaFoldDB" id="A0AAE1J7Z8"/>
<evidence type="ECO:0000256" key="6">
    <source>
        <dbReference type="ARBA" id="ARBA00022786"/>
    </source>
</evidence>
<dbReference type="SUPFAM" id="SSF63393">
    <property type="entry name" value="RNA polymerase subunits"/>
    <property type="match status" value="1"/>
</dbReference>
<comment type="catalytic activity">
    <reaction evidence="1">
        <text>S-ubiquitinyl-[E2 ubiquitin-conjugating enzyme]-L-cysteine + [acceptor protein]-L-lysine = [E2 ubiquitin-conjugating enzyme]-L-cysteine + N(6)-ubiquitinyl-[acceptor protein]-L-lysine.</text>
        <dbReference type="EC" id="2.3.2.27"/>
    </reaction>
</comment>
<dbReference type="PROSITE" id="PS50157">
    <property type="entry name" value="ZINC_FINGER_C2H2_2"/>
    <property type="match status" value="1"/>
</dbReference>
<keyword evidence="7" id="KW-0862">Zinc</keyword>
<evidence type="ECO:0000256" key="8">
    <source>
        <dbReference type="PROSITE-ProRule" id="PRU00042"/>
    </source>
</evidence>
<keyword evidence="5 8" id="KW-0863">Zinc-finger</keyword>